<feature type="domain" description="HTH cro/C1-type" evidence="1">
    <location>
        <begin position="26"/>
        <end position="82"/>
    </location>
</feature>
<comment type="caution">
    <text evidence="2">The sequence shown here is derived from an EMBL/GenBank/DDBJ whole genome shotgun (WGS) entry which is preliminary data.</text>
</comment>
<dbReference type="CDD" id="cd00093">
    <property type="entry name" value="HTH_XRE"/>
    <property type="match status" value="1"/>
</dbReference>
<dbReference type="SUPFAM" id="SSF47413">
    <property type="entry name" value="lambda repressor-like DNA-binding domains"/>
    <property type="match status" value="1"/>
</dbReference>
<dbReference type="PROSITE" id="PS50943">
    <property type="entry name" value="HTH_CROC1"/>
    <property type="match status" value="1"/>
</dbReference>
<gene>
    <name evidence="2" type="ORF">FNZ23_21230</name>
</gene>
<name>A0A553Z1U0_9ACTN</name>
<accession>A0A553Z1U0</accession>
<evidence type="ECO:0000313" key="3">
    <source>
        <dbReference type="Proteomes" id="UP000320888"/>
    </source>
</evidence>
<dbReference type="AlphaFoldDB" id="A0A553Z1U0"/>
<protein>
    <submittedName>
        <fullName evidence="2">Helix-turn-helix transcriptional regulator</fullName>
    </submittedName>
</protein>
<reference evidence="2 3" key="1">
    <citation type="submission" date="2019-07" db="EMBL/GenBank/DDBJ databases">
        <title>Draft genome for Streptomyces benahoarensis MZ03-48.</title>
        <authorList>
            <person name="Gonzalez-Pimentel J.L."/>
        </authorList>
    </citation>
    <scope>NUCLEOTIDE SEQUENCE [LARGE SCALE GENOMIC DNA]</scope>
    <source>
        <strain evidence="2 3">MZ03-48</strain>
    </source>
</reference>
<dbReference type="InterPro" id="IPR010982">
    <property type="entry name" value="Lambda_DNA-bd_dom_sf"/>
</dbReference>
<dbReference type="GO" id="GO:0003677">
    <property type="term" value="F:DNA binding"/>
    <property type="evidence" value="ECO:0007669"/>
    <property type="project" value="InterPro"/>
</dbReference>
<sequence length="87" mass="9522">MTITDQIAELAAASVSVKLPPPAKCRKIRRDAKISSEKLGQILGVSGQTVRYWEKGVRQPSRERSVKYAEALEAMKRAVAAVREVAA</sequence>
<dbReference type="SMART" id="SM00530">
    <property type="entry name" value="HTH_XRE"/>
    <property type="match status" value="1"/>
</dbReference>
<dbReference type="Gene3D" id="1.10.260.40">
    <property type="entry name" value="lambda repressor-like DNA-binding domains"/>
    <property type="match status" value="1"/>
</dbReference>
<proteinExistence type="predicted"/>
<organism evidence="2 3">
    <name type="scientific">Streptomyces benahoarensis</name>
    <dbReference type="NCBI Taxonomy" id="2595054"/>
    <lineage>
        <taxon>Bacteria</taxon>
        <taxon>Bacillati</taxon>
        <taxon>Actinomycetota</taxon>
        <taxon>Actinomycetes</taxon>
        <taxon>Kitasatosporales</taxon>
        <taxon>Streptomycetaceae</taxon>
        <taxon>Streptomyces</taxon>
    </lineage>
</organism>
<evidence type="ECO:0000259" key="1">
    <source>
        <dbReference type="PROSITE" id="PS50943"/>
    </source>
</evidence>
<dbReference type="EMBL" id="VKLS01000316">
    <property type="protein sequence ID" value="TSB35399.1"/>
    <property type="molecule type" value="Genomic_DNA"/>
</dbReference>
<evidence type="ECO:0000313" key="2">
    <source>
        <dbReference type="EMBL" id="TSB35399.1"/>
    </source>
</evidence>
<dbReference type="Proteomes" id="UP000320888">
    <property type="component" value="Unassembled WGS sequence"/>
</dbReference>
<dbReference type="RefSeq" id="WP_143940260.1">
    <property type="nucleotide sequence ID" value="NZ_VKLS01000316.1"/>
</dbReference>
<keyword evidence="3" id="KW-1185">Reference proteome</keyword>
<dbReference type="InterPro" id="IPR001387">
    <property type="entry name" value="Cro/C1-type_HTH"/>
</dbReference>
<dbReference type="OrthoDB" id="9799384at2"/>
<dbReference type="Pfam" id="PF01381">
    <property type="entry name" value="HTH_3"/>
    <property type="match status" value="1"/>
</dbReference>